<comment type="caution">
    <text evidence="3">The sequence shown here is derived from an EMBL/GenBank/DDBJ whole genome shotgun (WGS) entry which is preliminary data.</text>
</comment>
<feature type="chain" id="PRO_5045216388" evidence="1">
    <location>
        <begin position="35"/>
        <end position="274"/>
    </location>
</feature>
<protein>
    <submittedName>
        <fullName evidence="3">Cellulose binding domain-containing protein</fullName>
    </submittedName>
</protein>
<sequence>MRFPHGRLRRSAVLAAAMVAAAATTGLVQGTADAAVSCEVTYATTQWGEDGGGFTASVDVANTGDHIAGWTLTFTFPGSQRLTYGWSAQWAQTGRLVAASVPAGSISPGASAAVGFAGTWRGSNPRPTDFAVNGVPCVAAPPPSAAPTPVPSPSPSATPSVVVSPADIVVPEGGSALIHVRLSQKPSYGWVTVDSERLLGDPDLSIGPRLLFPADQWSTWQSLTVFAAEDDDAADGTATFLSRISQLPGSGVALWTARELDNDVATPSPAPSPS</sequence>
<dbReference type="SUPFAM" id="SSF49384">
    <property type="entry name" value="Carbohydrate-binding domain"/>
    <property type="match status" value="1"/>
</dbReference>
<feature type="signal peptide" evidence="1">
    <location>
        <begin position="1"/>
        <end position="34"/>
    </location>
</feature>
<reference evidence="3 4" key="1">
    <citation type="submission" date="2024-05" db="EMBL/GenBank/DDBJ databases">
        <title>Microbispora sp.ZYX-F-249.</title>
        <authorList>
            <person name="Xie H."/>
        </authorList>
    </citation>
    <scope>NUCLEOTIDE SEQUENCE [LARGE SCALE GENOMIC DNA]</scope>
    <source>
        <strain evidence="3 4">ZYX-F-249</strain>
    </source>
</reference>
<gene>
    <name evidence="3" type="ORF">AAH991_24440</name>
</gene>
<organism evidence="3 4">
    <name type="scientific">Microbispora maris</name>
    <dbReference type="NCBI Taxonomy" id="3144104"/>
    <lineage>
        <taxon>Bacteria</taxon>
        <taxon>Bacillati</taxon>
        <taxon>Actinomycetota</taxon>
        <taxon>Actinomycetes</taxon>
        <taxon>Streptosporangiales</taxon>
        <taxon>Streptosporangiaceae</taxon>
        <taxon>Microbispora</taxon>
    </lineage>
</organism>
<keyword evidence="4" id="KW-1185">Reference proteome</keyword>
<dbReference type="EMBL" id="JBDJAW010000022">
    <property type="protein sequence ID" value="MEN3538282.1"/>
    <property type="molecule type" value="Genomic_DNA"/>
</dbReference>
<dbReference type="Proteomes" id="UP001447516">
    <property type="component" value="Unassembled WGS sequence"/>
</dbReference>
<evidence type="ECO:0000313" key="4">
    <source>
        <dbReference type="Proteomes" id="UP001447516"/>
    </source>
</evidence>
<evidence type="ECO:0000313" key="3">
    <source>
        <dbReference type="EMBL" id="MEN3538282.1"/>
    </source>
</evidence>
<dbReference type="Gene3D" id="2.60.40.290">
    <property type="match status" value="1"/>
</dbReference>
<dbReference type="SMART" id="SM00637">
    <property type="entry name" value="CBD_II"/>
    <property type="match status" value="1"/>
</dbReference>
<dbReference type="InterPro" id="IPR008965">
    <property type="entry name" value="CBM2/CBM3_carb-bd_dom_sf"/>
</dbReference>
<evidence type="ECO:0000256" key="1">
    <source>
        <dbReference type="SAM" id="SignalP"/>
    </source>
</evidence>
<name>A0ABV0ASM7_9ACTN</name>
<dbReference type="InterPro" id="IPR001919">
    <property type="entry name" value="CBD2"/>
</dbReference>
<keyword evidence="1" id="KW-0732">Signal</keyword>
<dbReference type="PROSITE" id="PS51173">
    <property type="entry name" value="CBM2"/>
    <property type="match status" value="1"/>
</dbReference>
<dbReference type="Pfam" id="PF00553">
    <property type="entry name" value="CBM_2"/>
    <property type="match status" value="1"/>
</dbReference>
<evidence type="ECO:0000259" key="2">
    <source>
        <dbReference type="PROSITE" id="PS51173"/>
    </source>
</evidence>
<dbReference type="RefSeq" id="WP_346228231.1">
    <property type="nucleotide sequence ID" value="NZ_JBDJAW010000022.1"/>
</dbReference>
<feature type="domain" description="CBM2" evidence="2">
    <location>
        <begin position="31"/>
        <end position="140"/>
    </location>
</feature>
<accession>A0ABV0ASM7</accession>
<dbReference type="InterPro" id="IPR012291">
    <property type="entry name" value="CBM2_carb-bd_dom_sf"/>
</dbReference>
<proteinExistence type="predicted"/>